<dbReference type="AlphaFoldDB" id="A0A6J7CAG5"/>
<name>A0A6J7CAG5_9ZZZZ</name>
<gene>
    <name evidence="1" type="ORF">UFOPK3267_03306</name>
</gene>
<sequence length="80" mass="8680">MVGNDPEIGHVAVDVHLLLLGDAGNQGDGFGDGIGHCHRLEASLDRRRVRARVVEQVLDQAVHMSAGRQNVVHPVEVARR</sequence>
<proteinExistence type="predicted"/>
<organism evidence="1">
    <name type="scientific">freshwater metagenome</name>
    <dbReference type="NCBI Taxonomy" id="449393"/>
    <lineage>
        <taxon>unclassified sequences</taxon>
        <taxon>metagenomes</taxon>
        <taxon>ecological metagenomes</taxon>
    </lineage>
</organism>
<protein>
    <submittedName>
        <fullName evidence="1">Unannotated protein</fullName>
    </submittedName>
</protein>
<evidence type="ECO:0000313" key="1">
    <source>
        <dbReference type="EMBL" id="CAB4853768.1"/>
    </source>
</evidence>
<reference evidence="1" key="1">
    <citation type="submission" date="2020-05" db="EMBL/GenBank/DDBJ databases">
        <authorList>
            <person name="Chiriac C."/>
            <person name="Salcher M."/>
            <person name="Ghai R."/>
            <person name="Kavagutti S V."/>
        </authorList>
    </citation>
    <scope>NUCLEOTIDE SEQUENCE</scope>
</reference>
<accession>A0A6J7CAG5</accession>
<dbReference type="EMBL" id="CAFBIY010000334">
    <property type="protein sequence ID" value="CAB4853768.1"/>
    <property type="molecule type" value="Genomic_DNA"/>
</dbReference>